<keyword evidence="4" id="KW-0547">Nucleotide-binding</keyword>
<dbReference type="Pfam" id="PF18741">
    <property type="entry name" value="MTES_1575"/>
    <property type="match status" value="1"/>
</dbReference>
<dbReference type="GO" id="GO:0004386">
    <property type="term" value="F:helicase activity"/>
    <property type="evidence" value="ECO:0007669"/>
    <property type="project" value="UniProtKB-KW"/>
</dbReference>
<evidence type="ECO:0000259" key="1">
    <source>
        <dbReference type="Pfam" id="PF13086"/>
    </source>
</evidence>
<evidence type="ECO:0000259" key="2">
    <source>
        <dbReference type="Pfam" id="PF13087"/>
    </source>
</evidence>
<dbReference type="GeneID" id="31676297"/>
<keyword evidence="4" id="KW-0378">Hydrolase</keyword>
<dbReference type="SUPFAM" id="SSF52980">
    <property type="entry name" value="Restriction endonuclease-like"/>
    <property type="match status" value="1"/>
</dbReference>
<dbReference type="InterPro" id="IPR045055">
    <property type="entry name" value="DNA2/NAM7-like"/>
</dbReference>
<dbReference type="Gene3D" id="3.40.50.300">
    <property type="entry name" value="P-loop containing nucleotide triphosphate hydrolases"/>
    <property type="match status" value="3"/>
</dbReference>
<dbReference type="RefSeq" id="WP_081141987.1">
    <property type="nucleotide sequence ID" value="NZ_CP015363.1"/>
</dbReference>
<name>A0A1V0N3P1_9ARCH</name>
<protein>
    <submittedName>
        <fullName evidence="4">DNA helicase</fullName>
    </submittedName>
</protein>
<dbReference type="Pfam" id="PF13195">
    <property type="entry name" value="DUF4011"/>
    <property type="match status" value="1"/>
</dbReference>
<dbReference type="InterPro" id="IPR025103">
    <property type="entry name" value="DUF4011"/>
</dbReference>
<keyword evidence="4" id="KW-0347">Helicase</keyword>
<reference evidence="4 5" key="1">
    <citation type="submission" date="2011-10" db="EMBL/GenBank/DDBJ databases">
        <title>Metabolic and evolutionary patterns in the extreme acidophile Ferroplasma acidiphilum.</title>
        <authorList>
            <person name="Golyshina O.V."/>
            <person name="Kozyavkin S.A."/>
            <person name="Tatusov R.L."/>
            <person name="Slesarev A.I."/>
            <person name="Golyshin P.N."/>
        </authorList>
    </citation>
    <scope>NUCLEOTIDE SEQUENCE [LARGE SCALE GENOMIC DNA]</scope>
    <source>
        <strain evidence="5">Y</strain>
    </source>
</reference>
<dbReference type="OrthoDB" id="45637at2157"/>
<dbReference type="InterPro" id="IPR041677">
    <property type="entry name" value="DNA2/NAM7_AAA_11"/>
</dbReference>
<organism evidence="4 5">
    <name type="scientific">Ferroplasma acidiphilum</name>
    <dbReference type="NCBI Taxonomy" id="74969"/>
    <lineage>
        <taxon>Archaea</taxon>
        <taxon>Methanobacteriati</taxon>
        <taxon>Thermoplasmatota</taxon>
        <taxon>Thermoplasmata</taxon>
        <taxon>Thermoplasmatales</taxon>
        <taxon>Ferroplasmaceae</taxon>
        <taxon>Ferroplasma</taxon>
    </lineage>
</organism>
<dbReference type="PANTHER" id="PTHR10887">
    <property type="entry name" value="DNA2/NAM7 HELICASE FAMILY"/>
    <property type="match status" value="1"/>
</dbReference>
<dbReference type="STRING" id="74969.FAD_0794"/>
<dbReference type="Pfam" id="PF13087">
    <property type="entry name" value="AAA_12"/>
    <property type="match status" value="1"/>
</dbReference>
<proteinExistence type="predicted"/>
<feature type="domain" description="DNA2/NAM7 helicase helicase" evidence="1">
    <location>
        <begin position="863"/>
        <end position="909"/>
    </location>
</feature>
<dbReference type="SUPFAM" id="SSF52540">
    <property type="entry name" value="P-loop containing nucleoside triphosphate hydrolases"/>
    <property type="match status" value="1"/>
</dbReference>
<dbReference type="EMBL" id="CP015363">
    <property type="protein sequence ID" value="ARD84697.1"/>
    <property type="molecule type" value="Genomic_DNA"/>
</dbReference>
<dbReference type="InterPro" id="IPR041679">
    <property type="entry name" value="DNA2/NAM7-like_C"/>
</dbReference>
<dbReference type="InterPro" id="IPR027417">
    <property type="entry name" value="P-loop_NTPase"/>
</dbReference>
<dbReference type="Proteomes" id="UP000192050">
    <property type="component" value="Chromosome"/>
</dbReference>
<dbReference type="InterPro" id="IPR049468">
    <property type="entry name" value="Restrct_endonuc-II-like_dom"/>
</dbReference>
<feature type="domain" description="Restriction endonuclease type II-like" evidence="3">
    <location>
        <begin position="1164"/>
        <end position="1256"/>
    </location>
</feature>
<gene>
    <name evidence="4" type="ORF">FAD_0794</name>
</gene>
<evidence type="ECO:0000259" key="3">
    <source>
        <dbReference type="Pfam" id="PF18741"/>
    </source>
</evidence>
<feature type="domain" description="DNA2/NAM7 helicase helicase" evidence="1">
    <location>
        <begin position="257"/>
        <end position="384"/>
    </location>
</feature>
<sequence>MDIDIDESIKKWEKDVIDTSKNNRLLYFNPESFLKITTPSMLFLFDDLVNKDKKMKIHLSGAEENRKKDELIFSKNEDISKSLGNLFYQANASLKEHGSNVLYISFGVLKWSDENGKEVETQLFFVPVTLNRKMYNNYSIESMEGDIFFNPVLREKLEQFGIKFDFNFDDNLNLSEAIKTFRLTVKDSKWTVGRNSYLGIVSFTNNTIYNDIKGNHDAIKKNDLTRALAGDFEVIKKLNDKMPAEIDYNINTVMDADSSQLMAIYAARSGSSFILNGPPGTGKSQTIANIIADSMKNNKSVLFVSEKNAAIEVVKRRLEEVGLGDFILNFHGNTPKSEIIKSLHRSVENDTHAQRTLVPTDRYSGTLNSYVRAIHEKRGKLGRSIYDACQIELKNKGNLDIKIDRRLLDLTGEELDSLEFQISEFNDYLDIIENYGKIPENFRLDRYREDPEHYYRGLELIQNALDRIEEIAPAILTTTGVDIQSMEDINMLYRFVNVLNAGITLDEAYTNPDFIKETAALLDSGEKIRSELDYMMGIFLKKRKKQFLDMNLNSIRKDMEETYSSRWKRHSGEYKKLLNEIMENTEDKSRKQYEEILEDITFALKIKAKQDELSVVEKEISSRDIGASNVSEKIRYARKLISIFPENALKDGLRELISHPVDPEYIEDIKSIHSSLIDGINYLSDIFPSYSGLNTATMEQMRQAIDAASSFDIDRYVKFRELYEGVKTSGIDIAPLLNTRVHMNSILHSFRYIFNHEFATYYVRNDPELKNFRASSHERLIGMFIDFDRKRIEINSANLVVELSARRKEALSRYPGSAMVIKTENAKKRLQKPLKVLFSELKDILPGLKPCIMMSPDNVAAYLENDASFDLLIFDEASQLTPPDAVGSLIRAKQAIISGDTQQLPPTTFFEYVNPSKYEDDYVVLDNILDQFDAIGLSKIWLKWHYRSVDDRLIAFSNRYFYDNLLETFPSSYRKSKESGIQFVRVEGVYTRGKSKTNKAEANEVVRVIKEELSNTDSIGVVTLSESQRVAVEDTLNSYSRHDPVLAELLNNDTIFIKNLENVQGDEKDVIILSTGYGRDENGKITMNFGPINTTGGEKRLNVAITRARKKFIVVSSMDPEDIRVPANSGKGPDLLKQYMIYAKNEGNNEHLEEFKNNDAIINDIALKLEQEGFKVAKNVGYSRNNIPLAIIDPDDQDHYILGIETDGKIYNSMKTASERERIRKKILTDRGWNLYRIWSIDYMKNPEKVLHDLINSVGRLGNGENAKSAGREI</sequence>
<keyword evidence="5" id="KW-1185">Reference proteome</keyword>
<evidence type="ECO:0000313" key="5">
    <source>
        <dbReference type="Proteomes" id="UP000192050"/>
    </source>
</evidence>
<feature type="domain" description="DNA2/NAM7 helicase-like C-terminal" evidence="2">
    <location>
        <begin position="938"/>
        <end position="1118"/>
    </location>
</feature>
<dbReference type="Gene3D" id="3.40.960.10">
    <property type="entry name" value="VSR Endonuclease"/>
    <property type="match status" value="1"/>
</dbReference>
<dbReference type="PANTHER" id="PTHR10887:SF530">
    <property type="entry name" value="SUPERFAMILY I DNA HELICASES"/>
    <property type="match status" value="1"/>
</dbReference>
<evidence type="ECO:0000313" key="4">
    <source>
        <dbReference type="EMBL" id="ARD84697.1"/>
    </source>
</evidence>
<dbReference type="KEGG" id="fai:FAD_0794"/>
<dbReference type="InterPro" id="IPR047187">
    <property type="entry name" value="SF1_C_Upf1"/>
</dbReference>
<keyword evidence="4" id="KW-0067">ATP-binding</keyword>
<dbReference type="AlphaFoldDB" id="A0A1V0N3P1"/>
<accession>A0A1V0N3P1</accession>
<dbReference type="CDD" id="cd18808">
    <property type="entry name" value="SF1_C_Upf1"/>
    <property type="match status" value="1"/>
</dbReference>
<dbReference type="InterPro" id="IPR011335">
    <property type="entry name" value="Restrct_endonuc-II-like"/>
</dbReference>
<dbReference type="Pfam" id="PF13086">
    <property type="entry name" value="AAA_11"/>
    <property type="match status" value="2"/>
</dbReference>